<dbReference type="Proteomes" id="UP000625780">
    <property type="component" value="Unassembled WGS sequence"/>
</dbReference>
<dbReference type="InterPro" id="IPR052893">
    <property type="entry name" value="TCS_response_regulator"/>
</dbReference>
<dbReference type="CDD" id="cd17557">
    <property type="entry name" value="REC_Rcp-like"/>
    <property type="match status" value="1"/>
</dbReference>
<protein>
    <submittedName>
        <fullName evidence="3">Response regulator</fullName>
    </submittedName>
</protein>
<dbReference type="SUPFAM" id="SSF52172">
    <property type="entry name" value="CheY-like"/>
    <property type="match status" value="1"/>
</dbReference>
<dbReference type="SMART" id="SM00448">
    <property type="entry name" value="REC"/>
    <property type="match status" value="1"/>
</dbReference>
<proteinExistence type="predicted"/>
<dbReference type="EMBL" id="BMFH01000001">
    <property type="protein sequence ID" value="GGD41539.1"/>
    <property type="molecule type" value="Genomic_DNA"/>
</dbReference>
<dbReference type="InterPro" id="IPR011006">
    <property type="entry name" value="CheY-like_superfamily"/>
</dbReference>
<evidence type="ECO:0000259" key="2">
    <source>
        <dbReference type="PROSITE" id="PS50110"/>
    </source>
</evidence>
<dbReference type="InterPro" id="IPR001789">
    <property type="entry name" value="Sig_transdc_resp-reg_receiver"/>
</dbReference>
<evidence type="ECO:0000313" key="3">
    <source>
        <dbReference type="EMBL" id="GGD41539.1"/>
    </source>
</evidence>
<accession>A0ABQ1QTN1</accession>
<dbReference type="RefSeq" id="WP_188369201.1">
    <property type="nucleotide sequence ID" value="NZ_BMFH01000001.1"/>
</dbReference>
<dbReference type="PANTHER" id="PTHR44520">
    <property type="entry name" value="RESPONSE REGULATOR RCP1-RELATED"/>
    <property type="match status" value="1"/>
</dbReference>
<feature type="modified residue" description="4-aspartylphosphate" evidence="1">
    <location>
        <position position="55"/>
    </location>
</feature>
<reference evidence="4" key="1">
    <citation type="journal article" date="2019" name="Int. J. Syst. Evol. Microbiol.">
        <title>The Global Catalogue of Microorganisms (GCM) 10K type strain sequencing project: providing services to taxonomists for standard genome sequencing and annotation.</title>
        <authorList>
            <consortium name="The Broad Institute Genomics Platform"/>
            <consortium name="The Broad Institute Genome Sequencing Center for Infectious Disease"/>
            <person name="Wu L."/>
            <person name="Ma J."/>
        </authorList>
    </citation>
    <scope>NUCLEOTIDE SEQUENCE [LARGE SCALE GENOMIC DNA]</scope>
    <source>
        <strain evidence="4">CGMCC 1.12606</strain>
    </source>
</reference>
<gene>
    <name evidence="3" type="ORF">GCM10011361_05770</name>
</gene>
<evidence type="ECO:0000313" key="4">
    <source>
        <dbReference type="Proteomes" id="UP000625780"/>
    </source>
</evidence>
<dbReference type="PANTHER" id="PTHR44520:SF2">
    <property type="entry name" value="RESPONSE REGULATOR RCP1"/>
    <property type="match status" value="1"/>
</dbReference>
<comment type="caution">
    <text evidence="3">The sequence shown here is derived from an EMBL/GenBank/DDBJ whole genome shotgun (WGS) entry which is preliminary data.</text>
</comment>
<name>A0ABQ1QTN1_9FLAO</name>
<dbReference type="PROSITE" id="PS50110">
    <property type="entry name" value="RESPONSE_REGULATORY"/>
    <property type="match status" value="1"/>
</dbReference>
<sequence length="133" mass="15504">MNILFIEDDAIESLKLNRTISKWPVKHKIIQAKNGEEALDFLNGPEKLPDIILLDLNMPRMNGIEFLRILKDDAELRYLPTVVLTTSQNRADLLECYRIGIAGYIIKPLKYEDYEDKIQKLIAYWEINELIKA</sequence>
<feature type="domain" description="Response regulatory" evidence="2">
    <location>
        <begin position="2"/>
        <end position="122"/>
    </location>
</feature>
<organism evidence="3 4">
    <name type="scientific">Muriicola marianensis</name>
    <dbReference type="NCBI Taxonomy" id="1324801"/>
    <lineage>
        <taxon>Bacteria</taxon>
        <taxon>Pseudomonadati</taxon>
        <taxon>Bacteroidota</taxon>
        <taxon>Flavobacteriia</taxon>
        <taxon>Flavobacteriales</taxon>
        <taxon>Flavobacteriaceae</taxon>
        <taxon>Muriicola</taxon>
    </lineage>
</organism>
<dbReference type="Gene3D" id="3.40.50.2300">
    <property type="match status" value="1"/>
</dbReference>
<keyword evidence="1" id="KW-0597">Phosphoprotein</keyword>
<keyword evidence="4" id="KW-1185">Reference proteome</keyword>
<dbReference type="Pfam" id="PF00072">
    <property type="entry name" value="Response_reg"/>
    <property type="match status" value="1"/>
</dbReference>
<evidence type="ECO:0000256" key="1">
    <source>
        <dbReference type="PROSITE-ProRule" id="PRU00169"/>
    </source>
</evidence>